<dbReference type="GO" id="GO:0051707">
    <property type="term" value="P:response to other organism"/>
    <property type="evidence" value="ECO:0007669"/>
    <property type="project" value="UniProtKB-ARBA"/>
</dbReference>
<gene>
    <name evidence="3" type="ORF">ZOSMA_783G00020</name>
</gene>
<dbReference type="Pfam" id="PF01453">
    <property type="entry name" value="B_lectin"/>
    <property type="match status" value="1"/>
</dbReference>
<feature type="chain" id="PRO_5005527061" description="Bulb-type lectin domain-containing protein" evidence="1">
    <location>
        <begin position="30"/>
        <end position="175"/>
    </location>
</feature>
<organism evidence="3 4">
    <name type="scientific">Zostera marina</name>
    <name type="common">Eelgrass</name>
    <dbReference type="NCBI Taxonomy" id="29655"/>
    <lineage>
        <taxon>Eukaryota</taxon>
        <taxon>Viridiplantae</taxon>
        <taxon>Streptophyta</taxon>
        <taxon>Embryophyta</taxon>
        <taxon>Tracheophyta</taxon>
        <taxon>Spermatophyta</taxon>
        <taxon>Magnoliopsida</taxon>
        <taxon>Liliopsida</taxon>
        <taxon>Zosteraceae</taxon>
        <taxon>Zostera</taxon>
    </lineage>
</organism>
<keyword evidence="1" id="KW-0732">Signal</keyword>
<sequence>MRNSECPPPFFAFLLVIFISTFLLSLSHGLRDSIGENQILRDGDTLVSESGIFVLGFFNGNNINIEGRTTKTMYLGLWYNFSTDTVVWVANRENPITKSFAALQLNEKGCLNILQSKNPNMINGTNDVDVVWSSNSRILVENTKFTNQTVAKLSNSGNLRVTNGGLIWHSFDYPT</sequence>
<dbReference type="PANTHER" id="PTHR32444:SF183">
    <property type="entry name" value="APPLE DOMAIN-CONTAINING PROTEIN"/>
    <property type="match status" value="1"/>
</dbReference>
<comment type="caution">
    <text evidence="3">The sequence shown here is derived from an EMBL/GenBank/DDBJ whole genome shotgun (WGS) entry which is preliminary data.</text>
</comment>
<protein>
    <recommendedName>
        <fullName evidence="2">Bulb-type lectin domain-containing protein</fullName>
    </recommendedName>
</protein>
<evidence type="ECO:0000256" key="1">
    <source>
        <dbReference type="SAM" id="SignalP"/>
    </source>
</evidence>
<dbReference type="SUPFAM" id="SSF51110">
    <property type="entry name" value="alpha-D-mannose-specific plant lectins"/>
    <property type="match status" value="1"/>
</dbReference>
<dbReference type="CDD" id="cd00028">
    <property type="entry name" value="B_lectin"/>
    <property type="match status" value="1"/>
</dbReference>
<feature type="signal peptide" evidence="1">
    <location>
        <begin position="1"/>
        <end position="29"/>
    </location>
</feature>
<evidence type="ECO:0000313" key="4">
    <source>
        <dbReference type="Proteomes" id="UP000036987"/>
    </source>
</evidence>
<keyword evidence="4" id="KW-1185">Reference proteome</keyword>
<dbReference type="EMBL" id="LFYR01001953">
    <property type="protein sequence ID" value="KMZ58338.1"/>
    <property type="molecule type" value="Genomic_DNA"/>
</dbReference>
<dbReference type="InterPro" id="IPR001480">
    <property type="entry name" value="Bulb-type_lectin_dom"/>
</dbReference>
<feature type="non-terminal residue" evidence="3">
    <location>
        <position position="175"/>
    </location>
</feature>
<dbReference type="Proteomes" id="UP000036987">
    <property type="component" value="Unassembled WGS sequence"/>
</dbReference>
<accession>A0A0K9NNZ6</accession>
<feature type="domain" description="Bulb-type lectin" evidence="2">
    <location>
        <begin position="31"/>
        <end position="174"/>
    </location>
</feature>
<dbReference type="Gene3D" id="2.90.10.10">
    <property type="entry name" value="Bulb-type lectin domain"/>
    <property type="match status" value="1"/>
</dbReference>
<proteinExistence type="predicted"/>
<name>A0A0K9NNZ6_ZOSMR</name>
<evidence type="ECO:0000313" key="3">
    <source>
        <dbReference type="EMBL" id="KMZ58338.1"/>
    </source>
</evidence>
<dbReference type="SMART" id="SM00108">
    <property type="entry name" value="B_lectin"/>
    <property type="match status" value="1"/>
</dbReference>
<dbReference type="AlphaFoldDB" id="A0A0K9NNZ6"/>
<evidence type="ECO:0000259" key="2">
    <source>
        <dbReference type="PROSITE" id="PS50927"/>
    </source>
</evidence>
<dbReference type="PANTHER" id="PTHR32444">
    <property type="entry name" value="BULB-TYPE LECTIN DOMAIN-CONTAINING PROTEIN"/>
    <property type="match status" value="1"/>
</dbReference>
<dbReference type="InterPro" id="IPR036426">
    <property type="entry name" value="Bulb-type_lectin_dom_sf"/>
</dbReference>
<reference evidence="4" key="1">
    <citation type="journal article" date="2016" name="Nature">
        <title>The genome of the seagrass Zostera marina reveals angiosperm adaptation to the sea.</title>
        <authorList>
            <person name="Olsen J.L."/>
            <person name="Rouze P."/>
            <person name="Verhelst B."/>
            <person name="Lin Y.-C."/>
            <person name="Bayer T."/>
            <person name="Collen J."/>
            <person name="Dattolo E."/>
            <person name="De Paoli E."/>
            <person name="Dittami S."/>
            <person name="Maumus F."/>
            <person name="Michel G."/>
            <person name="Kersting A."/>
            <person name="Lauritano C."/>
            <person name="Lohaus R."/>
            <person name="Toepel M."/>
            <person name="Tonon T."/>
            <person name="Vanneste K."/>
            <person name="Amirebrahimi M."/>
            <person name="Brakel J."/>
            <person name="Bostroem C."/>
            <person name="Chovatia M."/>
            <person name="Grimwood J."/>
            <person name="Jenkins J.W."/>
            <person name="Jueterbock A."/>
            <person name="Mraz A."/>
            <person name="Stam W.T."/>
            <person name="Tice H."/>
            <person name="Bornberg-Bauer E."/>
            <person name="Green P.J."/>
            <person name="Pearson G.A."/>
            <person name="Procaccini G."/>
            <person name="Duarte C.M."/>
            <person name="Schmutz J."/>
            <person name="Reusch T.B.H."/>
            <person name="Van de Peer Y."/>
        </authorList>
    </citation>
    <scope>NUCLEOTIDE SEQUENCE [LARGE SCALE GENOMIC DNA]</scope>
    <source>
        <strain evidence="4">cv. Finnish</strain>
    </source>
</reference>
<dbReference type="PROSITE" id="PS50927">
    <property type="entry name" value="BULB_LECTIN"/>
    <property type="match status" value="1"/>
</dbReference>